<evidence type="ECO:0000313" key="1">
    <source>
        <dbReference type="EMBL" id="SFA54614.1"/>
    </source>
</evidence>
<evidence type="ECO:0000313" key="2">
    <source>
        <dbReference type="Proteomes" id="UP000198650"/>
    </source>
</evidence>
<dbReference type="AlphaFoldDB" id="A0A1I0TS35"/>
<dbReference type="RefSeq" id="WP_090951694.1">
    <property type="nucleotide sequence ID" value="NZ_FOJS01000053.1"/>
</dbReference>
<reference evidence="2" key="1">
    <citation type="submission" date="2016-10" db="EMBL/GenBank/DDBJ databases">
        <authorList>
            <person name="Varghese N."/>
            <person name="Submissions S."/>
        </authorList>
    </citation>
    <scope>NUCLEOTIDE SEQUENCE [LARGE SCALE GENOMIC DNA]</scope>
    <source>
        <strain evidence="2">M1</strain>
    </source>
</reference>
<dbReference type="EMBL" id="FOJS01000053">
    <property type="protein sequence ID" value="SFA54614.1"/>
    <property type="molecule type" value="Genomic_DNA"/>
</dbReference>
<name>A0A1I0TS35_9BACL</name>
<accession>A0A1I0TS35</accession>
<sequence>MTVGELYRDALVHNEPSLLMFIDFLVREKRVLSMDDPAAKLDYYWQVRFVNKMNQYLREYEPKWKGEKTAI</sequence>
<protein>
    <submittedName>
        <fullName evidence="1">Uncharacterized protein</fullName>
    </submittedName>
</protein>
<proteinExistence type="predicted"/>
<dbReference type="STRING" id="186116.SAMN05192569_105314"/>
<dbReference type="OrthoDB" id="2927054at2"/>
<dbReference type="Proteomes" id="UP000198650">
    <property type="component" value="Unassembled WGS sequence"/>
</dbReference>
<organism evidence="1 2">
    <name type="scientific">Parageobacillus thermantarcticus</name>
    <dbReference type="NCBI Taxonomy" id="186116"/>
    <lineage>
        <taxon>Bacteria</taxon>
        <taxon>Bacillati</taxon>
        <taxon>Bacillota</taxon>
        <taxon>Bacilli</taxon>
        <taxon>Bacillales</taxon>
        <taxon>Anoxybacillaceae</taxon>
        <taxon>Parageobacillus</taxon>
    </lineage>
</organism>
<gene>
    <name evidence="1" type="ORF">SAMN05192569_105314</name>
</gene>
<keyword evidence="2" id="KW-1185">Reference proteome</keyword>